<organism evidence="4 5">
    <name type="scientific">Aphanomyces euteiches</name>
    <dbReference type="NCBI Taxonomy" id="100861"/>
    <lineage>
        <taxon>Eukaryota</taxon>
        <taxon>Sar</taxon>
        <taxon>Stramenopiles</taxon>
        <taxon>Oomycota</taxon>
        <taxon>Saprolegniomycetes</taxon>
        <taxon>Saprolegniales</taxon>
        <taxon>Verrucalvaceae</taxon>
        <taxon>Aphanomyces</taxon>
    </lineage>
</organism>
<evidence type="ECO:0000256" key="1">
    <source>
        <dbReference type="ARBA" id="ARBA00006484"/>
    </source>
</evidence>
<dbReference type="AlphaFoldDB" id="A0A6G0WRH5"/>
<proteinExistence type="inferred from homology"/>
<dbReference type="PANTHER" id="PTHR24320:SF282">
    <property type="entry name" value="WW DOMAIN-CONTAINING OXIDOREDUCTASE"/>
    <property type="match status" value="1"/>
</dbReference>
<dbReference type="GO" id="GO:0016491">
    <property type="term" value="F:oxidoreductase activity"/>
    <property type="evidence" value="ECO:0007669"/>
    <property type="project" value="UniProtKB-KW"/>
</dbReference>
<dbReference type="VEuPathDB" id="FungiDB:AeMF1_006652"/>
<accession>A0A6G0WRH5</accession>
<dbReference type="EMBL" id="VJMJ01000157">
    <property type="protein sequence ID" value="KAF0730039.1"/>
    <property type="molecule type" value="Genomic_DNA"/>
</dbReference>
<dbReference type="PRINTS" id="PR00081">
    <property type="entry name" value="GDHRDH"/>
</dbReference>
<dbReference type="Proteomes" id="UP000481153">
    <property type="component" value="Unassembled WGS sequence"/>
</dbReference>
<comment type="caution">
    <text evidence="4">The sequence shown here is derived from an EMBL/GenBank/DDBJ whole genome shotgun (WGS) entry which is preliminary data.</text>
</comment>
<dbReference type="Pfam" id="PF00106">
    <property type="entry name" value="adh_short"/>
    <property type="match status" value="1"/>
</dbReference>
<evidence type="ECO:0008006" key="6">
    <source>
        <dbReference type="Google" id="ProtNLM"/>
    </source>
</evidence>
<dbReference type="SUPFAM" id="SSF51735">
    <property type="entry name" value="NAD(P)-binding Rossmann-fold domains"/>
    <property type="match status" value="1"/>
</dbReference>
<dbReference type="PANTHER" id="PTHR24320">
    <property type="entry name" value="RETINOL DEHYDROGENASE"/>
    <property type="match status" value="1"/>
</dbReference>
<evidence type="ECO:0000313" key="4">
    <source>
        <dbReference type="EMBL" id="KAF0730039.1"/>
    </source>
</evidence>
<sequence>MTFSTAEMPDQTGHVAIVTGGTAGLGFESVLELARKGCHVIFTARNKARGEETIPRLKQMLPPAATSIVENAVADNADLASIEVFADAFLARNLPLHILLLNAGVAFAPYQEIHGVELTLFVNHVAHHLLATKLLPVLVRSAPSRVVIVSSGAHGTVKTLDLDLPGDE</sequence>
<evidence type="ECO:0000256" key="3">
    <source>
        <dbReference type="ARBA" id="ARBA00023002"/>
    </source>
</evidence>
<protein>
    <recommendedName>
        <fullName evidence="6">Ketoreductase (KR) domain-containing protein</fullName>
    </recommendedName>
</protein>
<dbReference type="Gene3D" id="3.40.50.720">
    <property type="entry name" value="NAD(P)-binding Rossmann-like Domain"/>
    <property type="match status" value="1"/>
</dbReference>
<evidence type="ECO:0000256" key="2">
    <source>
        <dbReference type="ARBA" id="ARBA00022857"/>
    </source>
</evidence>
<dbReference type="InterPro" id="IPR036291">
    <property type="entry name" value="NAD(P)-bd_dom_sf"/>
</dbReference>
<keyword evidence="5" id="KW-1185">Reference proteome</keyword>
<gene>
    <name evidence="4" type="ORF">Ae201684_012437</name>
</gene>
<name>A0A6G0WRH5_9STRA</name>
<reference evidence="4 5" key="1">
    <citation type="submission" date="2019-07" db="EMBL/GenBank/DDBJ databases">
        <title>Genomics analysis of Aphanomyces spp. identifies a new class of oomycete effector associated with host adaptation.</title>
        <authorList>
            <person name="Gaulin E."/>
        </authorList>
    </citation>
    <scope>NUCLEOTIDE SEQUENCE [LARGE SCALE GENOMIC DNA]</scope>
    <source>
        <strain evidence="4 5">ATCC 201684</strain>
    </source>
</reference>
<keyword evidence="2" id="KW-0521">NADP</keyword>
<comment type="similarity">
    <text evidence="1">Belongs to the short-chain dehydrogenases/reductases (SDR) family.</text>
</comment>
<dbReference type="InterPro" id="IPR002347">
    <property type="entry name" value="SDR_fam"/>
</dbReference>
<keyword evidence="3" id="KW-0560">Oxidoreductase</keyword>
<evidence type="ECO:0000313" key="5">
    <source>
        <dbReference type="Proteomes" id="UP000481153"/>
    </source>
</evidence>